<dbReference type="Gene3D" id="1.10.10.10">
    <property type="entry name" value="Winged helix-like DNA-binding domain superfamily/Winged helix DNA-binding domain"/>
    <property type="match status" value="1"/>
</dbReference>
<evidence type="ECO:0000256" key="4">
    <source>
        <dbReference type="ARBA" id="ARBA00023125"/>
    </source>
</evidence>
<keyword evidence="4" id="KW-0238">DNA-binding</keyword>
<proteinExistence type="inferred from homology"/>
<sequence>MKNMTMNNGSKKNDGEFPDKNTKWESIKNNDKKALLWVYENYAEQMLGYGMSLFGDREVVKDGIQEVFVSLWKYRHQFQGIDNIKAYLFKTLRTKILKGQQKSLLRKPKLFFTETTFVDHETTIIEKEHQELLRAKLKKGMEVLPPREKEVIRNLFFENLSYEDTSYIMEINVRSVYTLAWKAISRLKKHLHILLIIYCLLHL</sequence>
<dbReference type="InterPro" id="IPR007627">
    <property type="entry name" value="RNA_pol_sigma70_r2"/>
</dbReference>
<feature type="region of interest" description="Disordered" evidence="6">
    <location>
        <begin position="1"/>
        <end position="23"/>
    </location>
</feature>
<protein>
    <submittedName>
        <fullName evidence="9">Sigma-70 family RNA polymerase sigma factor</fullName>
    </submittedName>
</protein>
<dbReference type="Proteomes" id="UP000647133">
    <property type="component" value="Unassembled WGS sequence"/>
</dbReference>
<feature type="domain" description="RNA polymerase sigma-70 region 2" evidence="7">
    <location>
        <begin position="39"/>
        <end position="98"/>
    </location>
</feature>
<accession>A0ABR9AMM2</accession>
<feature type="compositionally biased region" description="Basic and acidic residues" evidence="6">
    <location>
        <begin position="11"/>
        <end position="23"/>
    </location>
</feature>
<dbReference type="SUPFAM" id="SSF88659">
    <property type="entry name" value="Sigma3 and sigma4 domains of RNA polymerase sigma factors"/>
    <property type="match status" value="1"/>
</dbReference>
<evidence type="ECO:0000256" key="1">
    <source>
        <dbReference type="ARBA" id="ARBA00010641"/>
    </source>
</evidence>
<keyword evidence="5" id="KW-0804">Transcription</keyword>
<evidence type="ECO:0000313" key="10">
    <source>
        <dbReference type="Proteomes" id="UP000647133"/>
    </source>
</evidence>
<dbReference type="CDD" id="cd06171">
    <property type="entry name" value="Sigma70_r4"/>
    <property type="match status" value="1"/>
</dbReference>
<dbReference type="InterPro" id="IPR013325">
    <property type="entry name" value="RNA_pol_sigma_r2"/>
</dbReference>
<gene>
    <name evidence="9" type="ORF">IFO69_10160</name>
</gene>
<keyword evidence="2" id="KW-0805">Transcription regulation</keyword>
<keyword evidence="10" id="KW-1185">Reference proteome</keyword>
<dbReference type="InterPro" id="IPR036388">
    <property type="entry name" value="WH-like_DNA-bd_sf"/>
</dbReference>
<dbReference type="InterPro" id="IPR007630">
    <property type="entry name" value="RNA_pol_sigma70_r4"/>
</dbReference>
<dbReference type="PANTHER" id="PTHR43133">
    <property type="entry name" value="RNA POLYMERASE ECF-TYPE SIGMA FACTO"/>
    <property type="match status" value="1"/>
</dbReference>
<evidence type="ECO:0000259" key="8">
    <source>
        <dbReference type="Pfam" id="PF04545"/>
    </source>
</evidence>
<reference evidence="9 10" key="1">
    <citation type="submission" date="2020-09" db="EMBL/GenBank/DDBJ databases">
        <title>Echinicola sp. CAU 1574 isolated from sand of Sido Beach.</title>
        <authorList>
            <person name="Kim W."/>
        </authorList>
    </citation>
    <scope>NUCLEOTIDE SEQUENCE [LARGE SCALE GENOMIC DNA]</scope>
    <source>
        <strain evidence="9 10">CAU 1574</strain>
    </source>
</reference>
<dbReference type="EMBL" id="JACYTQ010000003">
    <property type="protein sequence ID" value="MBD8489108.1"/>
    <property type="molecule type" value="Genomic_DNA"/>
</dbReference>
<evidence type="ECO:0000256" key="6">
    <source>
        <dbReference type="SAM" id="MobiDB-lite"/>
    </source>
</evidence>
<dbReference type="InterPro" id="IPR039425">
    <property type="entry name" value="RNA_pol_sigma-70-like"/>
</dbReference>
<keyword evidence="3" id="KW-0731">Sigma factor</keyword>
<evidence type="ECO:0000313" key="9">
    <source>
        <dbReference type="EMBL" id="MBD8489108.1"/>
    </source>
</evidence>
<feature type="domain" description="RNA polymerase sigma-70 region 4" evidence="8">
    <location>
        <begin position="141"/>
        <end position="189"/>
    </location>
</feature>
<organism evidence="9 10">
    <name type="scientific">Echinicola arenosa</name>
    <dbReference type="NCBI Taxonomy" id="2774144"/>
    <lineage>
        <taxon>Bacteria</taxon>
        <taxon>Pseudomonadati</taxon>
        <taxon>Bacteroidota</taxon>
        <taxon>Cytophagia</taxon>
        <taxon>Cytophagales</taxon>
        <taxon>Cyclobacteriaceae</taxon>
        <taxon>Echinicola</taxon>
    </lineage>
</organism>
<dbReference type="PANTHER" id="PTHR43133:SF46">
    <property type="entry name" value="RNA POLYMERASE SIGMA-70 FACTOR ECF SUBFAMILY"/>
    <property type="match status" value="1"/>
</dbReference>
<dbReference type="SUPFAM" id="SSF88946">
    <property type="entry name" value="Sigma2 domain of RNA polymerase sigma factors"/>
    <property type="match status" value="1"/>
</dbReference>
<dbReference type="Gene3D" id="1.10.1740.10">
    <property type="match status" value="1"/>
</dbReference>
<dbReference type="Pfam" id="PF04545">
    <property type="entry name" value="Sigma70_r4"/>
    <property type="match status" value="1"/>
</dbReference>
<evidence type="ECO:0000256" key="2">
    <source>
        <dbReference type="ARBA" id="ARBA00023015"/>
    </source>
</evidence>
<comment type="caution">
    <text evidence="9">The sequence shown here is derived from an EMBL/GenBank/DDBJ whole genome shotgun (WGS) entry which is preliminary data.</text>
</comment>
<feature type="compositionally biased region" description="Polar residues" evidence="6">
    <location>
        <begin position="1"/>
        <end position="10"/>
    </location>
</feature>
<dbReference type="InterPro" id="IPR014284">
    <property type="entry name" value="RNA_pol_sigma-70_dom"/>
</dbReference>
<name>A0ABR9AMM2_9BACT</name>
<evidence type="ECO:0000256" key="5">
    <source>
        <dbReference type="ARBA" id="ARBA00023163"/>
    </source>
</evidence>
<evidence type="ECO:0000259" key="7">
    <source>
        <dbReference type="Pfam" id="PF04542"/>
    </source>
</evidence>
<dbReference type="Pfam" id="PF04542">
    <property type="entry name" value="Sigma70_r2"/>
    <property type="match status" value="1"/>
</dbReference>
<comment type="similarity">
    <text evidence="1">Belongs to the sigma-70 factor family. ECF subfamily.</text>
</comment>
<evidence type="ECO:0000256" key="3">
    <source>
        <dbReference type="ARBA" id="ARBA00023082"/>
    </source>
</evidence>
<dbReference type="InterPro" id="IPR013324">
    <property type="entry name" value="RNA_pol_sigma_r3/r4-like"/>
</dbReference>
<dbReference type="NCBIfam" id="TIGR02937">
    <property type="entry name" value="sigma70-ECF"/>
    <property type="match status" value="1"/>
</dbReference>